<gene>
    <name evidence="2" type="ORF">N868_11180</name>
</gene>
<dbReference type="SUPFAM" id="SSF141571">
    <property type="entry name" value="Pentapeptide repeat-like"/>
    <property type="match status" value="1"/>
</dbReference>
<dbReference type="PANTHER" id="PTHR14136">
    <property type="entry name" value="BTB_POZ DOMAIN-CONTAINING PROTEIN KCTD9"/>
    <property type="match status" value="1"/>
</dbReference>
<organism evidence="2 3">
    <name type="scientific">Cellulomonas carbonis T26</name>
    <dbReference type="NCBI Taxonomy" id="947969"/>
    <lineage>
        <taxon>Bacteria</taxon>
        <taxon>Bacillati</taxon>
        <taxon>Actinomycetota</taxon>
        <taxon>Actinomycetes</taxon>
        <taxon>Micrococcales</taxon>
        <taxon>Cellulomonadaceae</taxon>
        <taxon>Cellulomonas</taxon>
    </lineage>
</organism>
<evidence type="ECO:0000313" key="3">
    <source>
        <dbReference type="Proteomes" id="UP000029839"/>
    </source>
</evidence>
<feature type="compositionally biased region" description="Low complexity" evidence="1">
    <location>
        <begin position="1"/>
        <end position="10"/>
    </location>
</feature>
<dbReference type="Proteomes" id="UP000029839">
    <property type="component" value="Unassembled WGS sequence"/>
</dbReference>
<comment type="caution">
    <text evidence="2">The sequence shown here is derived from an EMBL/GenBank/DDBJ whole genome shotgun (WGS) entry which is preliminary data.</text>
</comment>
<evidence type="ECO:0000313" key="2">
    <source>
        <dbReference type="EMBL" id="KGM11311.1"/>
    </source>
</evidence>
<accession>A0A0A0BTR9</accession>
<dbReference type="EMBL" id="AXCY01000025">
    <property type="protein sequence ID" value="KGM11311.1"/>
    <property type="molecule type" value="Genomic_DNA"/>
</dbReference>
<dbReference type="Pfam" id="PF00805">
    <property type="entry name" value="Pentapeptide"/>
    <property type="match status" value="1"/>
</dbReference>
<protein>
    <recommendedName>
        <fullName evidence="4">Pentapeptide repeat-containing protein</fullName>
    </recommendedName>
</protein>
<sequence length="312" mass="32483">MSASPSSSTGHGTGAGTGPGTGAGAPPHLVADCSRCAGLCCVALPFARSADFAVDKPAGVPCTNLRDDFRCGVHDRLRETGWVGCTVFDCAGAGQHVVQDLYGGRDWRSHPELADEMFAVFAVVRQLHEMLWHLDEAARRAPSSLVAEVSDATARTVALTSAPPDALRALDVAAHRSTVGPVLRRVSAVVRSVAAVRSRAPRGSRRAARDYSSADLIGAPLRGADLRGVDLCGAYLLGADLRDARLDEADLLGADLRGADVRGADLAGALYVTTMQVAAARGDARTTLPSRVPRPGSWGAAGPVPLPAPRRR</sequence>
<dbReference type="InterPro" id="IPR001646">
    <property type="entry name" value="5peptide_repeat"/>
</dbReference>
<dbReference type="InterPro" id="IPR051082">
    <property type="entry name" value="Pentapeptide-BTB/POZ_domain"/>
</dbReference>
<evidence type="ECO:0000256" key="1">
    <source>
        <dbReference type="SAM" id="MobiDB-lite"/>
    </source>
</evidence>
<dbReference type="Gene3D" id="2.160.20.80">
    <property type="entry name" value="E3 ubiquitin-protein ligase SopA"/>
    <property type="match status" value="1"/>
</dbReference>
<keyword evidence="3" id="KW-1185">Reference proteome</keyword>
<dbReference type="AlphaFoldDB" id="A0A0A0BTR9"/>
<reference evidence="2 3" key="1">
    <citation type="submission" date="2013-08" db="EMBL/GenBank/DDBJ databases">
        <title>Genome sequencing of Cellulomonas carbonis T26.</title>
        <authorList>
            <person name="Chen F."/>
            <person name="Li Y."/>
            <person name="Wang G."/>
        </authorList>
    </citation>
    <scope>NUCLEOTIDE SEQUENCE [LARGE SCALE GENOMIC DNA]</scope>
    <source>
        <strain evidence="2 3">T26</strain>
    </source>
</reference>
<dbReference type="OrthoDB" id="154708at2"/>
<dbReference type="PANTHER" id="PTHR14136:SF17">
    <property type="entry name" value="BTB_POZ DOMAIN-CONTAINING PROTEIN KCTD9"/>
    <property type="match status" value="1"/>
</dbReference>
<name>A0A0A0BTR9_9CELL</name>
<feature type="region of interest" description="Disordered" evidence="1">
    <location>
        <begin position="1"/>
        <end position="20"/>
    </location>
</feature>
<evidence type="ECO:0008006" key="4">
    <source>
        <dbReference type="Google" id="ProtNLM"/>
    </source>
</evidence>
<feature type="region of interest" description="Disordered" evidence="1">
    <location>
        <begin position="286"/>
        <end position="312"/>
    </location>
</feature>
<reference evidence="2 3" key="2">
    <citation type="journal article" date="2015" name="Stand. Genomic Sci.">
        <title>Draft genome sequence of Cellulomonas carbonis T26(T) and comparative analysis of six Cellulomonas genomes.</title>
        <authorList>
            <person name="Zhuang W."/>
            <person name="Zhang S."/>
            <person name="Xia X."/>
            <person name="Wang G."/>
        </authorList>
    </citation>
    <scope>NUCLEOTIDE SEQUENCE [LARGE SCALE GENOMIC DNA]</scope>
    <source>
        <strain evidence="2 3">T26</strain>
    </source>
</reference>
<dbReference type="RefSeq" id="WP_052426095.1">
    <property type="nucleotide sequence ID" value="NZ_AXCY01000025.1"/>
</dbReference>
<proteinExistence type="predicted"/>
<feature type="compositionally biased region" description="Gly residues" evidence="1">
    <location>
        <begin position="11"/>
        <end position="20"/>
    </location>
</feature>